<evidence type="ECO:0000256" key="9">
    <source>
        <dbReference type="ARBA" id="ARBA00023136"/>
    </source>
</evidence>
<dbReference type="NCBIfam" id="TIGR00813">
    <property type="entry name" value="sss"/>
    <property type="match status" value="1"/>
</dbReference>
<evidence type="ECO:0000256" key="8">
    <source>
        <dbReference type="ARBA" id="ARBA00023065"/>
    </source>
</evidence>
<feature type="transmembrane region" description="Helical" evidence="12">
    <location>
        <begin position="135"/>
        <end position="160"/>
    </location>
</feature>
<evidence type="ECO:0000256" key="4">
    <source>
        <dbReference type="ARBA" id="ARBA00022475"/>
    </source>
</evidence>
<feature type="transmembrane region" description="Helical" evidence="12">
    <location>
        <begin position="16"/>
        <end position="37"/>
    </location>
</feature>
<feature type="transmembrane region" description="Helical" evidence="12">
    <location>
        <begin position="197"/>
        <end position="218"/>
    </location>
</feature>
<protein>
    <recommendedName>
        <fullName evidence="15">Sodium/iodide cotransporter</fullName>
    </recommendedName>
</protein>
<dbReference type="OrthoDB" id="6132759at2759"/>
<dbReference type="GO" id="GO:1904200">
    <property type="term" value="P:iodide transmembrane transport"/>
    <property type="evidence" value="ECO:0007669"/>
    <property type="project" value="TreeGrafter"/>
</dbReference>
<feature type="transmembrane region" description="Helical" evidence="12">
    <location>
        <begin position="346"/>
        <end position="369"/>
    </location>
</feature>
<dbReference type="GO" id="GO:0070062">
    <property type="term" value="C:extracellular exosome"/>
    <property type="evidence" value="ECO:0007669"/>
    <property type="project" value="TreeGrafter"/>
</dbReference>
<dbReference type="Proteomes" id="UP000606274">
    <property type="component" value="Unassembled WGS sequence"/>
</dbReference>
<evidence type="ECO:0000256" key="7">
    <source>
        <dbReference type="ARBA" id="ARBA00023053"/>
    </source>
</evidence>
<feature type="transmembrane region" description="Helical" evidence="12">
    <location>
        <begin position="448"/>
        <end position="470"/>
    </location>
</feature>
<feature type="transmembrane region" description="Helical" evidence="12">
    <location>
        <begin position="166"/>
        <end position="185"/>
    </location>
</feature>
<keyword evidence="7" id="KW-0915">Sodium</keyword>
<evidence type="ECO:0008006" key="15">
    <source>
        <dbReference type="Google" id="ProtNLM"/>
    </source>
</evidence>
<evidence type="ECO:0000256" key="2">
    <source>
        <dbReference type="ARBA" id="ARBA00006434"/>
    </source>
</evidence>
<feature type="transmembrane region" description="Helical" evidence="12">
    <location>
        <begin position="390"/>
        <end position="415"/>
    </location>
</feature>
<evidence type="ECO:0000313" key="13">
    <source>
        <dbReference type="EMBL" id="KAF7695726.1"/>
    </source>
</evidence>
<feature type="transmembrane region" description="Helical" evidence="12">
    <location>
        <begin position="286"/>
        <end position="311"/>
    </location>
</feature>
<evidence type="ECO:0000256" key="6">
    <source>
        <dbReference type="ARBA" id="ARBA00022989"/>
    </source>
</evidence>
<evidence type="ECO:0000313" key="14">
    <source>
        <dbReference type="Proteomes" id="UP000606274"/>
    </source>
</evidence>
<dbReference type="InterPro" id="IPR001734">
    <property type="entry name" value="Na/solute_symporter"/>
</dbReference>
<organism evidence="13 14">
    <name type="scientific">Silurus meridionalis</name>
    <name type="common">Southern catfish</name>
    <name type="synonym">Silurus soldatovi meridionalis</name>
    <dbReference type="NCBI Taxonomy" id="175797"/>
    <lineage>
        <taxon>Eukaryota</taxon>
        <taxon>Metazoa</taxon>
        <taxon>Chordata</taxon>
        <taxon>Craniata</taxon>
        <taxon>Vertebrata</taxon>
        <taxon>Euteleostomi</taxon>
        <taxon>Actinopterygii</taxon>
        <taxon>Neopterygii</taxon>
        <taxon>Teleostei</taxon>
        <taxon>Ostariophysi</taxon>
        <taxon>Siluriformes</taxon>
        <taxon>Siluridae</taxon>
        <taxon>Silurus</taxon>
    </lineage>
</organism>
<sequence length="606" mass="65626">MSAAIKDRLDFTVGDYAVFGTMLAFSMFIGIFQSLRSRGRSFIDSDSVENFFTGGRNLGALPVGVSLCASFMSGVQVLGVPSESYLYGFKFLYMCLGQGINSLLTATLFLPVYYRLNITSSNQYLRMRFGRGMQLLGSLQFLIATLLYTGIVILAPALILNQATGLNMWACLISTGLICTFYTSLGGMKAVVWTDVFQVAVMLLGFVIIFVHGTVLAGGPANVLEIAFNGSRINFNDFQLDPQRRYSFWSFTVGGTMVWLSMYAANQAQVQRYISCRTETQAKWALFINQLGLCVIVSSAATCGIVMFALYSHCDPLKSGRISAPDQYMAYFVLDIFRELPGFPGLFLACAYGGTLSTVSTSINAMAAVTMEDLLKPFLINSLQRKQIQLCKLLSLLYGVGCITTAALCSLLDWGVLQGSFTVMGVVNGPLLGTFILGMFIPAANKPGTFAGVTVGFSLALWLAVGSSVYPPTPQRMGVLHTSADFCPSANATHNSTMLTSSSPPPPPLGPEESWTHGLLDFYSISYLYFGALSTGASVLAGVVVSYLTGPTQRSSIQPGLLWWDLNTHRDAPQEDTGESMTLNPTIVLLNPENDVEKEHKSASVL</sequence>
<dbReference type="GO" id="GO:0006814">
    <property type="term" value="P:sodium ion transport"/>
    <property type="evidence" value="ECO:0007669"/>
    <property type="project" value="UniProtKB-KW"/>
</dbReference>
<dbReference type="PROSITE" id="PS50283">
    <property type="entry name" value="NA_SOLUT_SYMP_3"/>
    <property type="match status" value="1"/>
</dbReference>
<gene>
    <name evidence="13" type="ORF">HF521_007449</name>
</gene>
<dbReference type="InterPro" id="IPR051163">
    <property type="entry name" value="Sodium:Solute_Symporter_SSF"/>
</dbReference>
<reference evidence="13" key="1">
    <citation type="submission" date="2020-08" db="EMBL/GenBank/DDBJ databases">
        <title>Chromosome-level assembly of Southern catfish (Silurus meridionalis) provides insights into visual adaptation to the nocturnal and benthic lifestyles.</title>
        <authorList>
            <person name="Zhang Y."/>
            <person name="Wang D."/>
            <person name="Peng Z."/>
        </authorList>
    </citation>
    <scope>NUCLEOTIDE SEQUENCE</scope>
    <source>
        <strain evidence="13">SWU-2019-XX</strain>
        <tissue evidence="13">Muscle</tissue>
    </source>
</reference>
<evidence type="ECO:0000256" key="3">
    <source>
        <dbReference type="ARBA" id="ARBA00022448"/>
    </source>
</evidence>
<evidence type="ECO:0000256" key="12">
    <source>
        <dbReference type="SAM" id="Phobius"/>
    </source>
</evidence>
<comment type="subcellular location">
    <subcellularLocation>
        <location evidence="1">Cell membrane</location>
        <topology evidence="1">Multi-pass membrane protein</topology>
    </subcellularLocation>
</comment>
<keyword evidence="6 12" id="KW-1133">Transmembrane helix</keyword>
<evidence type="ECO:0000256" key="5">
    <source>
        <dbReference type="ARBA" id="ARBA00022692"/>
    </source>
</evidence>
<dbReference type="GO" id="GO:0005886">
    <property type="term" value="C:plasma membrane"/>
    <property type="evidence" value="ECO:0007669"/>
    <property type="project" value="UniProtKB-SubCell"/>
</dbReference>
<keyword evidence="5 12" id="KW-0812">Transmembrane</keyword>
<keyword evidence="14" id="KW-1185">Reference proteome</keyword>
<keyword evidence="9 12" id="KW-0472">Membrane</keyword>
<dbReference type="PANTHER" id="PTHR42985:SF11">
    <property type="entry name" value="SODIUM_IODIDE COTRANSPORTER"/>
    <property type="match status" value="1"/>
</dbReference>
<feature type="transmembrane region" description="Helical" evidence="12">
    <location>
        <begin position="527"/>
        <end position="548"/>
    </location>
</feature>
<feature type="transmembrane region" description="Helical" evidence="12">
    <location>
        <begin position="91"/>
        <end position="114"/>
    </location>
</feature>
<dbReference type="PANTHER" id="PTHR42985">
    <property type="entry name" value="SODIUM-COUPLED MONOCARBOXYLATE TRANSPORTER"/>
    <property type="match status" value="1"/>
</dbReference>
<keyword evidence="10" id="KW-0739">Sodium transport</keyword>
<keyword evidence="8" id="KW-0406">Ion transport</keyword>
<dbReference type="EMBL" id="JABFDY010000017">
    <property type="protein sequence ID" value="KAF7695726.1"/>
    <property type="molecule type" value="Genomic_DNA"/>
</dbReference>
<evidence type="ECO:0000256" key="11">
    <source>
        <dbReference type="RuleBase" id="RU362091"/>
    </source>
</evidence>
<comment type="similarity">
    <text evidence="2 11">Belongs to the sodium:solute symporter (SSF) (TC 2.A.21) family.</text>
</comment>
<accession>A0A8T0AU70</accession>
<keyword evidence="3" id="KW-0813">Transport</keyword>
<evidence type="ECO:0000256" key="10">
    <source>
        <dbReference type="ARBA" id="ARBA00023201"/>
    </source>
</evidence>
<dbReference type="GO" id="GO:0015293">
    <property type="term" value="F:symporter activity"/>
    <property type="evidence" value="ECO:0007669"/>
    <property type="project" value="TreeGrafter"/>
</dbReference>
<evidence type="ECO:0000256" key="1">
    <source>
        <dbReference type="ARBA" id="ARBA00004651"/>
    </source>
</evidence>
<keyword evidence="4" id="KW-1003">Cell membrane</keyword>
<proteinExistence type="inferred from homology"/>
<dbReference type="Pfam" id="PF00474">
    <property type="entry name" value="SSF"/>
    <property type="match status" value="1"/>
</dbReference>
<dbReference type="InterPro" id="IPR038377">
    <property type="entry name" value="Na/Glc_symporter_sf"/>
</dbReference>
<dbReference type="Gene3D" id="1.20.1730.10">
    <property type="entry name" value="Sodium/glucose cotransporter"/>
    <property type="match status" value="1"/>
</dbReference>
<feature type="transmembrane region" description="Helical" evidence="12">
    <location>
        <begin position="246"/>
        <end position="265"/>
    </location>
</feature>
<feature type="transmembrane region" description="Helical" evidence="12">
    <location>
        <begin position="421"/>
        <end position="441"/>
    </location>
</feature>
<feature type="transmembrane region" description="Helical" evidence="12">
    <location>
        <begin position="58"/>
        <end position="79"/>
    </location>
</feature>
<name>A0A8T0AU70_SILME</name>
<dbReference type="AlphaFoldDB" id="A0A8T0AU70"/>
<comment type="caution">
    <text evidence="13">The sequence shown here is derived from an EMBL/GenBank/DDBJ whole genome shotgun (WGS) entry which is preliminary data.</text>
</comment>